<dbReference type="RefSeq" id="WP_133327582.1">
    <property type="nucleotide sequence ID" value="NZ_SMYL01000003.1"/>
</dbReference>
<proteinExistence type="predicted"/>
<dbReference type="InterPro" id="IPR036097">
    <property type="entry name" value="HisK_dim/P_sf"/>
</dbReference>
<name>A0A4R5W4G7_9BURK</name>
<dbReference type="AlphaFoldDB" id="A0A4R5W4G7"/>
<dbReference type="GO" id="GO:0000155">
    <property type="term" value="F:phosphorelay sensor kinase activity"/>
    <property type="evidence" value="ECO:0007669"/>
    <property type="project" value="InterPro"/>
</dbReference>
<dbReference type="Gene3D" id="3.30.565.10">
    <property type="entry name" value="Histidine kinase-like ATPase, C-terminal domain"/>
    <property type="match status" value="1"/>
</dbReference>
<dbReference type="PANTHER" id="PTHR43065:SF47">
    <property type="match status" value="1"/>
</dbReference>
<evidence type="ECO:0000313" key="5">
    <source>
        <dbReference type="Proteomes" id="UP000294829"/>
    </source>
</evidence>
<dbReference type="Gene3D" id="3.30.450.40">
    <property type="match status" value="1"/>
</dbReference>
<dbReference type="SMART" id="SM00387">
    <property type="entry name" value="HATPase_c"/>
    <property type="match status" value="1"/>
</dbReference>
<dbReference type="InterPro" id="IPR011990">
    <property type="entry name" value="TPR-like_helical_dom_sf"/>
</dbReference>
<dbReference type="SMART" id="SM00065">
    <property type="entry name" value="GAF"/>
    <property type="match status" value="1"/>
</dbReference>
<dbReference type="InterPro" id="IPR036890">
    <property type="entry name" value="HATPase_C_sf"/>
</dbReference>
<dbReference type="SUPFAM" id="SSF55874">
    <property type="entry name" value="ATPase domain of HSP90 chaperone/DNA topoisomerase II/histidine kinase"/>
    <property type="match status" value="1"/>
</dbReference>
<comment type="catalytic activity">
    <reaction evidence="1">
        <text>ATP + protein L-histidine = ADP + protein N-phospho-L-histidine.</text>
        <dbReference type="EC" id="2.7.13.3"/>
    </reaction>
</comment>
<dbReference type="InterPro" id="IPR019734">
    <property type="entry name" value="TPR_rpt"/>
</dbReference>
<dbReference type="EMBL" id="SMYL01000003">
    <property type="protein sequence ID" value="TDK66568.1"/>
    <property type="molecule type" value="Genomic_DNA"/>
</dbReference>
<dbReference type="SUPFAM" id="SSF48452">
    <property type="entry name" value="TPR-like"/>
    <property type="match status" value="2"/>
</dbReference>
<dbReference type="Proteomes" id="UP000294829">
    <property type="component" value="Unassembled WGS sequence"/>
</dbReference>
<dbReference type="InterPro" id="IPR005467">
    <property type="entry name" value="His_kinase_dom"/>
</dbReference>
<dbReference type="OrthoDB" id="8728894at2"/>
<dbReference type="SUPFAM" id="SSF55781">
    <property type="entry name" value="GAF domain-like"/>
    <property type="match status" value="1"/>
</dbReference>
<dbReference type="InterPro" id="IPR003018">
    <property type="entry name" value="GAF"/>
</dbReference>
<dbReference type="PROSITE" id="PS50109">
    <property type="entry name" value="HIS_KIN"/>
    <property type="match status" value="1"/>
</dbReference>
<accession>A0A4R5W4G7</accession>
<dbReference type="InterPro" id="IPR029016">
    <property type="entry name" value="GAF-like_dom_sf"/>
</dbReference>
<dbReference type="InterPro" id="IPR004358">
    <property type="entry name" value="Sig_transdc_His_kin-like_C"/>
</dbReference>
<evidence type="ECO:0000256" key="2">
    <source>
        <dbReference type="ARBA" id="ARBA00012438"/>
    </source>
</evidence>
<evidence type="ECO:0000259" key="3">
    <source>
        <dbReference type="PROSITE" id="PS50109"/>
    </source>
</evidence>
<protein>
    <recommendedName>
        <fullName evidence="2">histidine kinase</fullName>
        <ecNumber evidence="2">2.7.13.3</ecNumber>
    </recommendedName>
</protein>
<organism evidence="4 5">
    <name type="scientific">Sapientia aquatica</name>
    <dbReference type="NCBI Taxonomy" id="1549640"/>
    <lineage>
        <taxon>Bacteria</taxon>
        <taxon>Pseudomonadati</taxon>
        <taxon>Pseudomonadota</taxon>
        <taxon>Betaproteobacteria</taxon>
        <taxon>Burkholderiales</taxon>
        <taxon>Oxalobacteraceae</taxon>
        <taxon>Sapientia</taxon>
    </lineage>
</organism>
<dbReference type="SMART" id="SM00028">
    <property type="entry name" value="TPR"/>
    <property type="match status" value="4"/>
</dbReference>
<dbReference type="Gene3D" id="1.25.40.10">
    <property type="entry name" value="Tetratricopeptide repeat domain"/>
    <property type="match status" value="2"/>
</dbReference>
<evidence type="ECO:0000256" key="1">
    <source>
        <dbReference type="ARBA" id="ARBA00000085"/>
    </source>
</evidence>
<dbReference type="SUPFAM" id="SSF47384">
    <property type="entry name" value="Homodimeric domain of signal transducing histidine kinase"/>
    <property type="match status" value="1"/>
</dbReference>
<keyword evidence="5" id="KW-1185">Reference proteome</keyword>
<comment type="caution">
    <text evidence="4">The sequence shown here is derived from an EMBL/GenBank/DDBJ whole genome shotgun (WGS) entry which is preliminary data.</text>
</comment>
<dbReference type="Gene3D" id="1.10.287.130">
    <property type="match status" value="1"/>
</dbReference>
<dbReference type="InterPro" id="IPR003594">
    <property type="entry name" value="HATPase_dom"/>
</dbReference>
<dbReference type="EC" id="2.7.13.3" evidence="2"/>
<gene>
    <name evidence="4" type="ORF">E2I14_08890</name>
</gene>
<dbReference type="PANTHER" id="PTHR43065">
    <property type="entry name" value="SENSOR HISTIDINE KINASE"/>
    <property type="match status" value="1"/>
</dbReference>
<reference evidence="4 5" key="1">
    <citation type="submission" date="2019-03" db="EMBL/GenBank/DDBJ databases">
        <title>Sapientia aquatica gen. nov., sp. nov., isolated from a crater lake.</title>
        <authorList>
            <person name="Felfoldi T."/>
            <person name="Szabo A."/>
            <person name="Toth E."/>
            <person name="Schumann P."/>
            <person name="Keki Z."/>
            <person name="Marialigeti K."/>
            <person name="Mathe I."/>
        </authorList>
    </citation>
    <scope>NUCLEOTIDE SEQUENCE [LARGE SCALE GENOMIC DNA]</scope>
    <source>
        <strain evidence="4 5">SA-152</strain>
    </source>
</reference>
<dbReference type="PRINTS" id="PR00344">
    <property type="entry name" value="BCTRLSENSOR"/>
</dbReference>
<feature type="domain" description="Histidine kinase" evidence="3">
    <location>
        <begin position="708"/>
        <end position="940"/>
    </location>
</feature>
<evidence type="ECO:0000313" key="4">
    <source>
        <dbReference type="EMBL" id="TDK66568.1"/>
    </source>
</evidence>
<dbReference type="Pfam" id="PF02518">
    <property type="entry name" value="HATPase_c"/>
    <property type="match status" value="1"/>
</dbReference>
<sequence length="947" mass="106206">MDLFDTDQDIAELEFQLPHLSGGAHLDALVRLAWKLHQRDSAKAIQYADQAKQAIDDAEQHHSVSNKTAVVAQKKYSARLNLVYAEVQRLKLALPQAENLAHLALQQFTEINDWRGCADTHWLLAWIAVDAGNVAVRDREYAEMAEAARRGGDLVRRDIAEAAAARWLAFSNPSLAYERWHDKFAQLANDPNPARAMWSNEFLSVLFYCTGDIANAMSHSIKTYKKALEIGQIYFAIMTANNIADELNQLNENLMALEWVQRALDLARKSSWARSIASCLLVMSETLRFINNLSAAQDMLNEALTTLAPIPSSRTYTLALYYQGNLALSRQDYDVAFESFRQLEQRAIELKLVDFKIAALRGQATALSFLEKPEEALLAIDASLSLAHEDGESFRQIEILMMMADISRRYPHLFQKTNTERAIALDYLCQALEIAESISGFVIPSRLYEMLSQEHAAVGEFEQAYLMAQKAISAREKIQNNETIARATTMQVFHQMERVREESEVHRELAITEARRAEELQQITTTLEQLGAIGCEITTHLDLNDIFQVLDRYVHSLLDINTFKVYLVDHDHKQLQMIYCVENGEKYEVSYVDLNDPTANSARCFRERLEMICDFSIEEHVTLIEGTLQTLTGLFFPLVIGERMIGVMSVESLRANAFGQREFLIFRSLCAYAAIGLDNAQTYQQLQTTQKQLVYNEKMASLGSLVAGVAHELNTPIGNGLLLASSLNEKSSDIAQKYKDNTMRRSDLVDYLDECQRGSYLIFRSFQTAADLVMSFKQVSVDQTNAQRRVFDLHKLLSDIVATMRNQFINKGVAVELSVPSAISMDSYPGSLGQVVMNLMQNALMHGFEGRSHGTLAISAGPIKKNHVMLRFTDDGVGIPPENLEKIFDPFFTTKLGRGGNGLGLSISYNIIKSVLDGDVTVKSRLGHGTTFSLILPVVVATTVNPS</sequence>